<proteinExistence type="predicted"/>
<evidence type="ECO:0000313" key="2">
    <source>
        <dbReference type="EMBL" id="MBD7942566.1"/>
    </source>
</evidence>
<keyword evidence="2" id="KW-0378">Hydrolase</keyword>
<comment type="caution">
    <text evidence="2">The sequence shown here is derived from an EMBL/GenBank/DDBJ whole genome shotgun (WGS) entry which is preliminary data.</text>
</comment>
<keyword evidence="2" id="KW-0255">Endonuclease</keyword>
<keyword evidence="3" id="KW-1185">Reference proteome</keyword>
<dbReference type="GO" id="GO:0004519">
    <property type="term" value="F:endonuclease activity"/>
    <property type="evidence" value="ECO:0007669"/>
    <property type="project" value="UniProtKB-KW"/>
</dbReference>
<feature type="region of interest" description="Disordered" evidence="1">
    <location>
        <begin position="1"/>
        <end position="20"/>
    </location>
</feature>
<dbReference type="RefSeq" id="WP_191696335.1">
    <property type="nucleotide sequence ID" value="NZ_JACSQO010000001.1"/>
</dbReference>
<keyword evidence="2" id="KW-0540">Nuclease</keyword>
<accession>A0ABR8R455</accession>
<name>A0ABR8R455_9BACI</name>
<protein>
    <submittedName>
        <fullName evidence="2">HNH endonuclease</fullName>
    </submittedName>
</protein>
<reference evidence="2 3" key="1">
    <citation type="submission" date="2020-08" db="EMBL/GenBank/DDBJ databases">
        <title>A Genomic Blueprint of the Chicken Gut Microbiome.</title>
        <authorList>
            <person name="Gilroy R."/>
            <person name="Ravi A."/>
            <person name="Getino M."/>
            <person name="Pursley I."/>
            <person name="Horton D.L."/>
            <person name="Alikhan N.-F."/>
            <person name="Baker D."/>
            <person name="Gharbi K."/>
            <person name="Hall N."/>
            <person name="Watson M."/>
            <person name="Adriaenssens E.M."/>
            <person name="Foster-Nyarko E."/>
            <person name="Jarju S."/>
            <person name="Secka A."/>
            <person name="Antonio M."/>
            <person name="Oren A."/>
            <person name="Chaudhuri R."/>
            <person name="La Ragione R.M."/>
            <person name="Hildebrand F."/>
            <person name="Pallen M.J."/>
        </authorList>
    </citation>
    <scope>NUCLEOTIDE SEQUENCE [LARGE SCALE GENOMIC DNA]</scope>
    <source>
        <strain evidence="2 3">Sa2BUA9</strain>
    </source>
</reference>
<gene>
    <name evidence="2" type="ORF">H9650_00425</name>
</gene>
<dbReference type="Proteomes" id="UP000640786">
    <property type="component" value="Unassembled WGS sequence"/>
</dbReference>
<evidence type="ECO:0000256" key="1">
    <source>
        <dbReference type="SAM" id="MobiDB-lite"/>
    </source>
</evidence>
<organism evidence="2 3">
    <name type="scientific">Psychrobacillus faecigallinarum</name>
    <dbReference type="NCBI Taxonomy" id="2762235"/>
    <lineage>
        <taxon>Bacteria</taxon>
        <taxon>Bacillati</taxon>
        <taxon>Bacillota</taxon>
        <taxon>Bacilli</taxon>
        <taxon>Bacillales</taxon>
        <taxon>Bacillaceae</taxon>
        <taxon>Psychrobacillus</taxon>
    </lineage>
</organism>
<dbReference type="EMBL" id="JACSQO010000001">
    <property type="protein sequence ID" value="MBD7942566.1"/>
    <property type="molecule type" value="Genomic_DNA"/>
</dbReference>
<evidence type="ECO:0000313" key="3">
    <source>
        <dbReference type="Proteomes" id="UP000640786"/>
    </source>
</evidence>
<sequence length="122" mass="14257">MRTKNYEKLTPKETAKHRSKFTSSLKDKLIAEWEEKTKQKWPRYTEEVLDKNGEVARSIGQPYDAHHIIENNFGGPHEWWNIHPAKYPNEHQAGIHGKGAPSGKLFPRRLNSKWLILNLLMS</sequence>
<feature type="compositionally biased region" description="Basic and acidic residues" evidence="1">
    <location>
        <begin position="1"/>
        <end position="16"/>
    </location>
</feature>